<keyword evidence="2 3" id="KW-0040">ANK repeat</keyword>
<evidence type="ECO:0000256" key="3">
    <source>
        <dbReference type="PROSITE-ProRule" id="PRU00023"/>
    </source>
</evidence>
<feature type="repeat" description="ANK" evidence="3">
    <location>
        <begin position="203"/>
        <end position="235"/>
    </location>
</feature>
<keyword evidence="7" id="KW-1185">Reference proteome</keyword>
<proteinExistence type="predicted"/>
<feature type="coiled-coil region" evidence="4">
    <location>
        <begin position="256"/>
        <end position="283"/>
    </location>
</feature>
<evidence type="ECO:0000256" key="2">
    <source>
        <dbReference type="ARBA" id="ARBA00023043"/>
    </source>
</evidence>
<evidence type="ECO:0000313" key="6">
    <source>
        <dbReference type="EMBL" id="CAH0513611.1"/>
    </source>
</evidence>
<evidence type="ECO:0000256" key="4">
    <source>
        <dbReference type="SAM" id="Coils"/>
    </source>
</evidence>
<gene>
    <name evidence="6" type="ORF">PBS001_LOCUS418</name>
</gene>
<protein>
    <submittedName>
        <fullName evidence="6">Uncharacterized protein</fullName>
    </submittedName>
</protein>
<dbReference type="Pfam" id="PF12796">
    <property type="entry name" value="Ank_2"/>
    <property type="match status" value="1"/>
</dbReference>
<evidence type="ECO:0000256" key="5">
    <source>
        <dbReference type="SAM" id="MobiDB-lite"/>
    </source>
</evidence>
<feature type="compositionally biased region" description="Low complexity" evidence="5">
    <location>
        <begin position="422"/>
        <end position="449"/>
    </location>
</feature>
<dbReference type="SMART" id="SM00248">
    <property type="entry name" value="ANK"/>
    <property type="match status" value="5"/>
</dbReference>
<name>A0ABN8CNU1_9STRA</name>
<dbReference type="Proteomes" id="UP001158986">
    <property type="component" value="Unassembled WGS sequence"/>
</dbReference>
<accession>A0ABN8CNU1</accession>
<dbReference type="PROSITE" id="PS50088">
    <property type="entry name" value="ANK_REPEAT"/>
    <property type="match status" value="2"/>
</dbReference>
<organism evidence="6 7">
    <name type="scientific">Peronospora belbahrii</name>
    <dbReference type="NCBI Taxonomy" id="622444"/>
    <lineage>
        <taxon>Eukaryota</taxon>
        <taxon>Sar</taxon>
        <taxon>Stramenopiles</taxon>
        <taxon>Oomycota</taxon>
        <taxon>Peronosporomycetes</taxon>
        <taxon>Peronosporales</taxon>
        <taxon>Peronosporaceae</taxon>
        <taxon>Peronospora</taxon>
    </lineage>
</organism>
<sequence length="594" mass="65409">METDTTNPLAIRTQAFAHNYIEYADYDKCIKYFTDHHIDFNQPNLLGWSLLMSICACGRDDLVGYVVDQTTALDCATYSNRTTVLHLTAMSKNNRVMKELIATPERKQKLQKIIDQTNIHGDTALMMACVAKSIMAVQLLLEMGANVNTTNASGLNALMCAARLGGDPRPGAPSIDERMEQSALIVKTLVANGADVNAVEKAGGNTALHLAVVSESSLAVESLISNARDLDITLRNEAGKTVLDLSKEISASAHIQDLLSEKMAQLEIEAARMRAKVEQELMDLVANEARDACNCTQSFVKKSSKKKKKKKTKTKAQAVDNAPKEGSTRISTPHELNTGESIENTTTMMITSSGYDPASVRAQVHSTSAPVDSTLLETMDDHCGPWQSVISKNRRKDQRSSEDTKALLNQTMKTSPSKYVTTITSTTKPSSSSSLVSVSSKSDNMSSTTETVPARPDESVSAKESHCSSSTHWSVLLRSPSYSHKESGDETREGLNTMSYDRMNACFHQTFPLAAELEINVETFLIASSRSDCEVERMMNCCCLSVAQVEVLQESHWQAYHYLNEKKIELTRGLEAQRVKAQFELQQELMQFNS</sequence>
<keyword evidence="4" id="KW-0175">Coiled coil</keyword>
<dbReference type="PANTHER" id="PTHR24198">
    <property type="entry name" value="ANKYRIN REPEAT AND PROTEIN KINASE DOMAIN-CONTAINING PROTEIN"/>
    <property type="match status" value="1"/>
</dbReference>
<feature type="compositionally biased region" description="Basic residues" evidence="5">
    <location>
        <begin position="304"/>
        <end position="314"/>
    </location>
</feature>
<feature type="repeat" description="ANK" evidence="3">
    <location>
        <begin position="120"/>
        <end position="152"/>
    </location>
</feature>
<dbReference type="EMBL" id="CAKLCB010000015">
    <property type="protein sequence ID" value="CAH0513611.1"/>
    <property type="molecule type" value="Genomic_DNA"/>
</dbReference>
<feature type="compositionally biased region" description="Polar residues" evidence="5">
    <location>
        <begin position="328"/>
        <end position="337"/>
    </location>
</feature>
<dbReference type="Gene3D" id="1.25.40.20">
    <property type="entry name" value="Ankyrin repeat-containing domain"/>
    <property type="match status" value="3"/>
</dbReference>
<feature type="region of interest" description="Disordered" evidence="5">
    <location>
        <begin position="304"/>
        <end position="337"/>
    </location>
</feature>
<dbReference type="PROSITE" id="PS50297">
    <property type="entry name" value="ANK_REP_REGION"/>
    <property type="match status" value="1"/>
</dbReference>
<dbReference type="SUPFAM" id="SSF48403">
    <property type="entry name" value="Ankyrin repeat"/>
    <property type="match status" value="1"/>
</dbReference>
<dbReference type="PANTHER" id="PTHR24198:SF165">
    <property type="entry name" value="ANKYRIN REPEAT-CONTAINING PROTEIN-RELATED"/>
    <property type="match status" value="1"/>
</dbReference>
<comment type="caution">
    <text evidence="6">The sequence shown here is derived from an EMBL/GenBank/DDBJ whole genome shotgun (WGS) entry which is preliminary data.</text>
</comment>
<feature type="region of interest" description="Disordered" evidence="5">
    <location>
        <begin position="422"/>
        <end position="466"/>
    </location>
</feature>
<reference evidence="6 7" key="1">
    <citation type="submission" date="2021-11" db="EMBL/GenBank/DDBJ databases">
        <authorList>
            <person name="Islam A."/>
            <person name="Islam S."/>
            <person name="Flora M.S."/>
            <person name="Rahman M."/>
            <person name="Ziaur R.M."/>
            <person name="Epstein J.H."/>
            <person name="Hassan M."/>
            <person name="Klassen M."/>
            <person name="Woodard K."/>
            <person name="Webb A."/>
            <person name="Webby R.J."/>
            <person name="El Zowalaty M.E."/>
        </authorList>
    </citation>
    <scope>NUCLEOTIDE SEQUENCE [LARGE SCALE GENOMIC DNA]</scope>
    <source>
        <strain evidence="6">Pbs1</strain>
    </source>
</reference>
<dbReference type="InterPro" id="IPR002110">
    <property type="entry name" value="Ankyrin_rpt"/>
</dbReference>
<dbReference type="InterPro" id="IPR036770">
    <property type="entry name" value="Ankyrin_rpt-contain_sf"/>
</dbReference>
<feature type="compositionally biased region" description="Basic and acidic residues" evidence="5">
    <location>
        <begin position="455"/>
        <end position="466"/>
    </location>
</feature>
<keyword evidence="1" id="KW-0677">Repeat</keyword>
<evidence type="ECO:0000313" key="7">
    <source>
        <dbReference type="Proteomes" id="UP001158986"/>
    </source>
</evidence>
<evidence type="ECO:0000256" key="1">
    <source>
        <dbReference type="ARBA" id="ARBA00022737"/>
    </source>
</evidence>